<dbReference type="EMBL" id="JAUPXB010000001">
    <property type="protein sequence ID" value="MDO7921084.1"/>
    <property type="molecule type" value="Genomic_DNA"/>
</dbReference>
<dbReference type="RefSeq" id="WP_039262768.1">
    <property type="nucleotide sequence ID" value="NZ_CP083834.1"/>
</dbReference>
<evidence type="ECO:0000313" key="1">
    <source>
        <dbReference type="EMBL" id="MDO7921084.1"/>
    </source>
</evidence>
<dbReference type="Proteomes" id="UP001176432">
    <property type="component" value="Unassembled WGS sequence"/>
</dbReference>
<proteinExistence type="predicted"/>
<dbReference type="AlphaFoldDB" id="A0AAW7ZMG9"/>
<name>A0AAW7ZMG9_ENTAS</name>
<comment type="caution">
    <text evidence="1">The sequence shown here is derived from an EMBL/GenBank/DDBJ whole genome shotgun (WGS) entry which is preliminary data.</text>
</comment>
<accession>A0AAW7ZMG9</accession>
<organism evidence="1 2">
    <name type="scientific">Enterobacter asburiae</name>
    <dbReference type="NCBI Taxonomy" id="61645"/>
    <lineage>
        <taxon>Bacteria</taxon>
        <taxon>Pseudomonadati</taxon>
        <taxon>Pseudomonadota</taxon>
        <taxon>Gammaproteobacteria</taxon>
        <taxon>Enterobacterales</taxon>
        <taxon>Enterobacteriaceae</taxon>
        <taxon>Enterobacter</taxon>
        <taxon>Enterobacter cloacae complex</taxon>
    </lineage>
</organism>
<gene>
    <name evidence="1" type="ORF">Q5934_05990</name>
</gene>
<reference evidence="1" key="1">
    <citation type="submission" date="2023-07" db="EMBL/GenBank/DDBJ databases">
        <title>Isolates cultured from stool samples of acute diarrhea patients.</title>
        <authorList>
            <person name="Jiang S."/>
        </authorList>
    </citation>
    <scope>NUCLEOTIDE SEQUENCE</scope>
    <source>
        <strain evidence="1">L4424</strain>
    </source>
</reference>
<sequence length="138" mass="15225">MKTLTGLPKRSVAIVKRAMKFNGGELDDGQLRALAMLAHHKERNRVASILSRDLRLTLNKLTNQRNIPGPASMEEVKKLALIADAQKKISSELRQIWRLDDGVTPMIDDGIGAAIDAAEVKRQAISALPDMKPADKLY</sequence>
<evidence type="ECO:0000313" key="2">
    <source>
        <dbReference type="Proteomes" id="UP001176432"/>
    </source>
</evidence>
<protein>
    <submittedName>
        <fullName evidence="1">Uncharacterized protein</fullName>
    </submittedName>
</protein>